<dbReference type="PANTHER" id="PTHR23232:SF142">
    <property type="entry name" value="GASTRULA ZINC FINGER PROTEIN XLCGF57.1-LIKE-RELATED"/>
    <property type="match status" value="1"/>
</dbReference>
<dbReference type="Pfam" id="PF01352">
    <property type="entry name" value="KRAB"/>
    <property type="match status" value="1"/>
</dbReference>
<keyword evidence="3" id="KW-1185">Reference proteome</keyword>
<name>A0A8D0DZW0_SALMN</name>
<dbReference type="InterPro" id="IPR036051">
    <property type="entry name" value="KRAB_dom_sf"/>
</dbReference>
<dbReference type="CDD" id="cd07765">
    <property type="entry name" value="KRAB_A-box"/>
    <property type="match status" value="1"/>
</dbReference>
<dbReference type="GeneTree" id="ENSGT00960000189328"/>
<dbReference type="Ensembl" id="ENSSMRT00000028463.1">
    <property type="protein sequence ID" value="ENSSMRP00000024287.1"/>
    <property type="gene ID" value="ENSSMRG00000018837.1"/>
</dbReference>
<evidence type="ECO:0000313" key="3">
    <source>
        <dbReference type="Proteomes" id="UP000694421"/>
    </source>
</evidence>
<reference evidence="2" key="1">
    <citation type="submission" date="2025-08" db="UniProtKB">
        <authorList>
            <consortium name="Ensembl"/>
        </authorList>
    </citation>
    <scope>IDENTIFICATION</scope>
</reference>
<accession>A0A8D0DZW0</accession>
<dbReference type="SMART" id="SM00349">
    <property type="entry name" value="KRAB"/>
    <property type="match status" value="1"/>
</dbReference>
<dbReference type="InterPro" id="IPR050169">
    <property type="entry name" value="Krueppel_C2H2_ZnF"/>
</dbReference>
<proteinExistence type="predicted"/>
<evidence type="ECO:0000313" key="2">
    <source>
        <dbReference type="Ensembl" id="ENSSMRP00000024287.1"/>
    </source>
</evidence>
<protein>
    <recommendedName>
        <fullName evidence="1">KRAB domain-containing protein</fullName>
    </recommendedName>
</protein>
<reference evidence="2" key="2">
    <citation type="submission" date="2025-09" db="UniProtKB">
        <authorList>
            <consortium name="Ensembl"/>
        </authorList>
    </citation>
    <scope>IDENTIFICATION</scope>
</reference>
<dbReference type="AlphaFoldDB" id="A0A8D0DZW0"/>
<evidence type="ECO:0000259" key="1">
    <source>
        <dbReference type="PROSITE" id="PS50805"/>
    </source>
</evidence>
<feature type="domain" description="KRAB" evidence="1">
    <location>
        <begin position="75"/>
        <end position="135"/>
    </location>
</feature>
<dbReference type="GO" id="GO:0006355">
    <property type="term" value="P:regulation of DNA-templated transcription"/>
    <property type="evidence" value="ECO:0007669"/>
    <property type="project" value="InterPro"/>
</dbReference>
<dbReference type="Gene3D" id="6.10.140.140">
    <property type="match status" value="1"/>
</dbReference>
<dbReference type="InterPro" id="IPR001909">
    <property type="entry name" value="KRAB"/>
</dbReference>
<dbReference type="PANTHER" id="PTHR23232">
    <property type="entry name" value="KRAB DOMAIN C2H2 ZINC FINGER"/>
    <property type="match status" value="1"/>
</dbReference>
<dbReference type="PROSITE" id="PS50805">
    <property type="entry name" value="KRAB"/>
    <property type="match status" value="1"/>
</dbReference>
<organism evidence="2 3">
    <name type="scientific">Salvator merianae</name>
    <name type="common">Argentine black and white tegu</name>
    <name type="synonym">Tupinambis merianae</name>
    <dbReference type="NCBI Taxonomy" id="96440"/>
    <lineage>
        <taxon>Eukaryota</taxon>
        <taxon>Metazoa</taxon>
        <taxon>Chordata</taxon>
        <taxon>Craniata</taxon>
        <taxon>Vertebrata</taxon>
        <taxon>Euteleostomi</taxon>
        <taxon>Lepidosauria</taxon>
        <taxon>Squamata</taxon>
        <taxon>Bifurcata</taxon>
        <taxon>Unidentata</taxon>
        <taxon>Episquamata</taxon>
        <taxon>Laterata</taxon>
        <taxon>Teiioidea</taxon>
        <taxon>Teiidae</taxon>
        <taxon>Salvator</taxon>
    </lineage>
</organism>
<sequence>MGIDHAVWTLCAVHGWKQHQKPATGIDSAQLCRPAHTCWSPWQWPDPSQTLSWQGWRLVVPADKSLSSFSFQPRVTFEEVTVHFTDEEWPLLHSAQRALHREIMEENYRNVASLVNHLLFARKVLPSLSYKGLNP</sequence>
<dbReference type="Proteomes" id="UP000694421">
    <property type="component" value="Unplaced"/>
</dbReference>
<dbReference type="SUPFAM" id="SSF109640">
    <property type="entry name" value="KRAB domain (Kruppel-associated box)"/>
    <property type="match status" value="1"/>
</dbReference>